<feature type="transmembrane region" description="Helical" evidence="5">
    <location>
        <begin position="460"/>
        <end position="480"/>
    </location>
</feature>
<evidence type="ECO:0000313" key="8">
    <source>
        <dbReference type="Proteomes" id="UP001239994"/>
    </source>
</evidence>
<dbReference type="GO" id="GO:0016020">
    <property type="term" value="C:membrane"/>
    <property type="evidence" value="ECO:0007669"/>
    <property type="project" value="UniProtKB-SubCell"/>
</dbReference>
<name>A0AAD9DLJ9_9TELE</name>
<gene>
    <name evidence="7" type="ORF">P4O66_018321</name>
</gene>
<proteinExistence type="predicted"/>
<dbReference type="InterPro" id="IPR013057">
    <property type="entry name" value="AA_transpt_TM"/>
</dbReference>
<evidence type="ECO:0000256" key="2">
    <source>
        <dbReference type="ARBA" id="ARBA00022692"/>
    </source>
</evidence>
<feature type="transmembrane region" description="Helical" evidence="5">
    <location>
        <begin position="57"/>
        <end position="79"/>
    </location>
</feature>
<feature type="transmembrane region" description="Helical" evidence="5">
    <location>
        <begin position="183"/>
        <end position="202"/>
    </location>
</feature>
<comment type="caution">
    <text evidence="7">The sequence shown here is derived from an EMBL/GenBank/DDBJ whole genome shotgun (WGS) entry which is preliminary data.</text>
</comment>
<protein>
    <recommendedName>
        <fullName evidence="6">Amino acid transporter transmembrane domain-containing protein</fullName>
    </recommendedName>
</protein>
<feature type="transmembrane region" description="Helical" evidence="5">
    <location>
        <begin position="386"/>
        <end position="413"/>
    </location>
</feature>
<feature type="transmembrane region" description="Helical" evidence="5">
    <location>
        <begin position="99"/>
        <end position="124"/>
    </location>
</feature>
<dbReference type="AlphaFoldDB" id="A0AAD9DLJ9"/>
<organism evidence="7 8">
    <name type="scientific">Electrophorus voltai</name>
    <dbReference type="NCBI Taxonomy" id="2609070"/>
    <lineage>
        <taxon>Eukaryota</taxon>
        <taxon>Metazoa</taxon>
        <taxon>Chordata</taxon>
        <taxon>Craniata</taxon>
        <taxon>Vertebrata</taxon>
        <taxon>Euteleostomi</taxon>
        <taxon>Actinopterygii</taxon>
        <taxon>Neopterygii</taxon>
        <taxon>Teleostei</taxon>
        <taxon>Ostariophysi</taxon>
        <taxon>Gymnotiformes</taxon>
        <taxon>Gymnotoidei</taxon>
        <taxon>Gymnotidae</taxon>
        <taxon>Electrophorus</taxon>
    </lineage>
</organism>
<evidence type="ECO:0000256" key="3">
    <source>
        <dbReference type="ARBA" id="ARBA00022989"/>
    </source>
</evidence>
<dbReference type="PANTHER" id="PTHR22950">
    <property type="entry name" value="AMINO ACID TRANSPORTER"/>
    <property type="match status" value="1"/>
</dbReference>
<evidence type="ECO:0000256" key="4">
    <source>
        <dbReference type="ARBA" id="ARBA00023136"/>
    </source>
</evidence>
<keyword evidence="3 5" id="KW-1133">Transmembrane helix</keyword>
<comment type="subcellular location">
    <subcellularLocation>
        <location evidence="1">Membrane</location>
        <topology evidence="1">Multi-pass membrane protein</topology>
    </subcellularLocation>
</comment>
<keyword evidence="4 5" id="KW-0472">Membrane</keyword>
<dbReference type="Proteomes" id="UP001239994">
    <property type="component" value="Unassembled WGS sequence"/>
</dbReference>
<keyword evidence="8" id="KW-1185">Reference proteome</keyword>
<dbReference type="GO" id="GO:0015179">
    <property type="term" value="F:L-amino acid transmembrane transporter activity"/>
    <property type="evidence" value="ECO:0007669"/>
    <property type="project" value="TreeGrafter"/>
</dbReference>
<evidence type="ECO:0000256" key="5">
    <source>
        <dbReference type="SAM" id="Phobius"/>
    </source>
</evidence>
<feature type="domain" description="Amino acid transporter transmembrane" evidence="6">
    <location>
        <begin position="28"/>
        <end position="240"/>
    </location>
</feature>
<evidence type="ECO:0000259" key="6">
    <source>
        <dbReference type="Pfam" id="PF01490"/>
    </source>
</evidence>
<feature type="domain" description="Amino acid transporter transmembrane" evidence="6">
    <location>
        <begin position="321"/>
        <end position="477"/>
    </location>
</feature>
<feature type="transmembrane region" description="Helical" evidence="5">
    <location>
        <begin position="342"/>
        <end position="366"/>
    </location>
</feature>
<feature type="transmembrane region" description="Helical" evidence="5">
    <location>
        <begin position="156"/>
        <end position="177"/>
    </location>
</feature>
<feature type="transmembrane region" description="Helical" evidence="5">
    <location>
        <begin position="24"/>
        <end position="45"/>
    </location>
</feature>
<evidence type="ECO:0000256" key="1">
    <source>
        <dbReference type="ARBA" id="ARBA00004141"/>
    </source>
</evidence>
<keyword evidence="2 5" id="KW-0812">Transmembrane</keyword>
<feature type="transmembrane region" description="Helical" evidence="5">
    <location>
        <begin position="434"/>
        <end position="454"/>
    </location>
</feature>
<dbReference type="PANTHER" id="PTHR22950:SF226">
    <property type="entry name" value="SODIUM-COUPLED NEUTRAL AMINO ACID TRANSPORTER 8-RELATED"/>
    <property type="match status" value="1"/>
</dbReference>
<dbReference type="EMBL" id="JAROKS010000026">
    <property type="protein sequence ID" value="KAK1784879.1"/>
    <property type="molecule type" value="Genomic_DNA"/>
</dbReference>
<accession>A0AAD9DLJ9</accession>
<reference evidence="7" key="1">
    <citation type="submission" date="2023-03" db="EMBL/GenBank/DDBJ databases">
        <title>Electrophorus voltai genome.</title>
        <authorList>
            <person name="Bian C."/>
        </authorList>
    </citation>
    <scope>NUCLEOTIDE SEQUENCE</scope>
    <source>
        <strain evidence="7">CB-2022</strain>
        <tissue evidence="7">Muscle</tissue>
    </source>
</reference>
<sequence>MEELVSESISLLAKPSKDIVGQRLGSFGAVFIMLKSALGAGLLNFPWAFARTGEIRYAVTIEMISVVFLISGLIILGYSSSISGQSTYQDVVQHLCGPVIGKLCEIFFVFNLFMISVAFLVIVADQLQKLSVYIYELVNGSSESEMPHHWYTDQRIALFILCLFLILPLSIPKEIWIQKYTSVLGTLAAIYLTVVITVKYYIRAVPEHPISSVYSSGISSWTPMFSMIPTICFGFQVSVEQAPVLAPVIVGRQGGRGCGISPSIKARCMATSGSTMHFGDFVYCSPGKQGSAVGAIKSLINGVCEGTPGSLSPRRWRLTDYRCHEACIAIYNSLENKKLSHWVGISFVSMFFCTVIYSLTGIYGYLTFGKNVAADVLMSYSGGDVIIIIARLLFGLSIITIYPIVLLLGRSVILAPLLQHRGKYLVVTTSFESCTRVALTLAWVISTFLIAVAVPDISKVISVIGGISAFFIFIFPGQTISKEC</sequence>
<dbReference type="Pfam" id="PF01490">
    <property type="entry name" value="Aa_trans"/>
    <property type="match status" value="2"/>
</dbReference>
<evidence type="ECO:0000313" key="7">
    <source>
        <dbReference type="EMBL" id="KAK1784879.1"/>
    </source>
</evidence>